<feature type="domain" description="Serine aminopeptidase S33" evidence="1">
    <location>
        <begin position="85"/>
        <end position="206"/>
    </location>
</feature>
<accession>A0A7C3KD09</accession>
<proteinExistence type="predicted"/>
<dbReference type="SUPFAM" id="SSF53474">
    <property type="entry name" value="alpha/beta-Hydrolases"/>
    <property type="match status" value="1"/>
</dbReference>
<comment type="caution">
    <text evidence="2">The sequence shown here is derived from an EMBL/GenBank/DDBJ whole genome shotgun (WGS) entry which is preliminary data.</text>
</comment>
<evidence type="ECO:0000313" key="2">
    <source>
        <dbReference type="EMBL" id="HFM97924.1"/>
    </source>
</evidence>
<dbReference type="InterPro" id="IPR029058">
    <property type="entry name" value="AB_hydrolase_fold"/>
</dbReference>
<dbReference type="PANTHER" id="PTHR43358">
    <property type="entry name" value="ALPHA/BETA-HYDROLASE"/>
    <property type="match status" value="1"/>
</dbReference>
<protein>
    <submittedName>
        <fullName evidence="2">Alpha/beta fold hydrolase</fullName>
    </submittedName>
</protein>
<organism evidence="2">
    <name type="scientific">Oscillatoriales cyanobacterium SpSt-418</name>
    <dbReference type="NCBI Taxonomy" id="2282169"/>
    <lineage>
        <taxon>Bacteria</taxon>
        <taxon>Bacillati</taxon>
        <taxon>Cyanobacteriota</taxon>
        <taxon>Cyanophyceae</taxon>
        <taxon>Oscillatoriophycideae</taxon>
        <taxon>Oscillatoriales</taxon>
    </lineage>
</organism>
<keyword evidence="2" id="KW-0378">Hydrolase</keyword>
<evidence type="ECO:0000259" key="1">
    <source>
        <dbReference type="Pfam" id="PF12146"/>
    </source>
</evidence>
<dbReference type="PANTHER" id="PTHR43358:SF4">
    <property type="entry name" value="ALPHA_BETA HYDROLASE FOLD-1 DOMAIN-CONTAINING PROTEIN"/>
    <property type="match status" value="1"/>
</dbReference>
<dbReference type="Gene3D" id="3.40.50.1820">
    <property type="entry name" value="alpha/beta hydrolase"/>
    <property type="match status" value="1"/>
</dbReference>
<gene>
    <name evidence="2" type="ORF">ENR64_09185</name>
</gene>
<sequence length="299" mass="33342">MRTIYLFKQSAKCKKSIIVGLIALLCFAIAFDHWLPYALISHYKRPVLDHPAILDQYGAQAESFTFNTRDRLQISGWFIPAKTPTTQTIILLHSRGGTRQDTLEFSLPLWQAGFNLVMIDLRGHGRSGGKYFTFGYHEWQDVSGLLDYLESRANGAATEVTLLGISAGGAVAIAAAAQDSRIDRLITIATFADLNSTIQAQVPWLPEFWRVRAMAQAEQLGDFSVRETSPLSAIRRVRAPVLIVHPAEDRYIPLENGKQLFAAASSPKAFYVIAGATHETMLRQESEALRTRIIDFMSQ</sequence>
<dbReference type="Pfam" id="PF12146">
    <property type="entry name" value="Hydrolase_4"/>
    <property type="match status" value="1"/>
</dbReference>
<dbReference type="EMBL" id="DSRU01000124">
    <property type="protein sequence ID" value="HFM97924.1"/>
    <property type="molecule type" value="Genomic_DNA"/>
</dbReference>
<dbReference type="GO" id="GO:0016787">
    <property type="term" value="F:hydrolase activity"/>
    <property type="evidence" value="ECO:0007669"/>
    <property type="project" value="UniProtKB-KW"/>
</dbReference>
<dbReference type="AlphaFoldDB" id="A0A7C3KD09"/>
<name>A0A7C3KD09_9CYAN</name>
<reference evidence="2" key="1">
    <citation type="journal article" date="2020" name="mSystems">
        <title>Genome- and Community-Level Interaction Insights into Carbon Utilization and Element Cycling Functions of Hydrothermarchaeota in Hydrothermal Sediment.</title>
        <authorList>
            <person name="Zhou Z."/>
            <person name="Liu Y."/>
            <person name="Xu W."/>
            <person name="Pan J."/>
            <person name="Luo Z.H."/>
            <person name="Li M."/>
        </authorList>
    </citation>
    <scope>NUCLEOTIDE SEQUENCE [LARGE SCALE GENOMIC DNA]</scope>
    <source>
        <strain evidence="2">SpSt-418</strain>
    </source>
</reference>
<dbReference type="InterPro" id="IPR052920">
    <property type="entry name" value="DNA-binding_regulatory"/>
</dbReference>
<dbReference type="InterPro" id="IPR022742">
    <property type="entry name" value="Hydrolase_4"/>
</dbReference>